<evidence type="ECO:0000256" key="2">
    <source>
        <dbReference type="ARBA" id="ARBA00022475"/>
    </source>
</evidence>
<organism evidence="7 8">
    <name type="scientific">Neomoorella glycerini</name>
    <dbReference type="NCBI Taxonomy" id="55779"/>
    <lineage>
        <taxon>Bacteria</taxon>
        <taxon>Bacillati</taxon>
        <taxon>Bacillota</taxon>
        <taxon>Clostridia</taxon>
        <taxon>Neomoorellales</taxon>
        <taxon>Neomoorellaceae</taxon>
        <taxon>Neomoorella</taxon>
    </lineage>
</organism>
<gene>
    <name evidence="7" type="ORF">MGLY_05540</name>
</gene>
<dbReference type="EMBL" id="CP046244">
    <property type="protein sequence ID" value="QGP91227.1"/>
    <property type="molecule type" value="Genomic_DNA"/>
</dbReference>
<keyword evidence="3 6" id="KW-0812">Transmembrane</keyword>
<feature type="transmembrane region" description="Helical" evidence="6">
    <location>
        <begin position="46"/>
        <end position="63"/>
    </location>
</feature>
<evidence type="ECO:0000256" key="1">
    <source>
        <dbReference type="ARBA" id="ARBA00004651"/>
    </source>
</evidence>
<evidence type="ECO:0000313" key="8">
    <source>
        <dbReference type="Proteomes" id="UP000425916"/>
    </source>
</evidence>
<feature type="transmembrane region" description="Helical" evidence="6">
    <location>
        <begin position="196"/>
        <end position="221"/>
    </location>
</feature>
<dbReference type="PANTHER" id="PTHR43370:SF1">
    <property type="entry name" value="GUANOSINE ABC TRANSPORTER PERMEASE PROTEIN NUPQ"/>
    <property type="match status" value="1"/>
</dbReference>
<proteinExistence type="predicted"/>
<comment type="subcellular location">
    <subcellularLocation>
        <location evidence="1">Cell membrane</location>
        <topology evidence="1">Multi-pass membrane protein</topology>
    </subcellularLocation>
</comment>
<dbReference type="CDD" id="cd06580">
    <property type="entry name" value="TM_PBP1_transp_TpRbsC_like"/>
    <property type="match status" value="1"/>
</dbReference>
<protein>
    <submittedName>
        <fullName evidence="7">Branched-chain amino acid transport system / permease component</fullName>
    </submittedName>
</protein>
<evidence type="ECO:0000256" key="4">
    <source>
        <dbReference type="ARBA" id="ARBA00022989"/>
    </source>
</evidence>
<accession>A0A6I5ZNP7</accession>
<dbReference type="Proteomes" id="UP000425916">
    <property type="component" value="Chromosome"/>
</dbReference>
<keyword evidence="5 6" id="KW-0472">Membrane</keyword>
<feature type="transmembrane region" description="Helical" evidence="6">
    <location>
        <begin position="95"/>
        <end position="117"/>
    </location>
</feature>
<feature type="transmembrane region" description="Helical" evidence="6">
    <location>
        <begin position="20"/>
        <end position="39"/>
    </location>
</feature>
<dbReference type="InterPro" id="IPR001851">
    <property type="entry name" value="ABC_transp_permease"/>
</dbReference>
<evidence type="ECO:0000256" key="3">
    <source>
        <dbReference type="ARBA" id="ARBA00022692"/>
    </source>
</evidence>
<feature type="transmembrane region" description="Helical" evidence="6">
    <location>
        <begin position="153"/>
        <end position="175"/>
    </location>
</feature>
<dbReference type="OrthoDB" id="9792579at2"/>
<dbReference type="GO" id="GO:0005886">
    <property type="term" value="C:plasma membrane"/>
    <property type="evidence" value="ECO:0007669"/>
    <property type="project" value="UniProtKB-SubCell"/>
</dbReference>
<keyword evidence="8" id="KW-1185">Reference proteome</keyword>
<keyword evidence="2" id="KW-1003">Cell membrane</keyword>
<dbReference type="Pfam" id="PF02653">
    <property type="entry name" value="BPD_transp_2"/>
    <property type="match status" value="1"/>
</dbReference>
<keyword evidence="4 6" id="KW-1133">Transmembrane helix</keyword>
<dbReference type="GO" id="GO:0022857">
    <property type="term" value="F:transmembrane transporter activity"/>
    <property type="evidence" value="ECO:0007669"/>
    <property type="project" value="InterPro"/>
</dbReference>
<dbReference type="PANTHER" id="PTHR43370">
    <property type="entry name" value="SUGAR ABC TRANSPORTER INTEGRAL MEMBRANE PROTEIN-RELATED"/>
    <property type="match status" value="1"/>
</dbReference>
<name>A0A6I5ZNP7_9FIRM</name>
<evidence type="ECO:0000256" key="5">
    <source>
        <dbReference type="ARBA" id="ARBA00023136"/>
    </source>
</evidence>
<reference evidence="7 8" key="1">
    <citation type="submission" date="2019-11" db="EMBL/GenBank/DDBJ databases">
        <title>Genome sequence of Moorella glycerini DSM11254.</title>
        <authorList>
            <person name="Poehlein A."/>
            <person name="Boeer T."/>
            <person name="Daniel R."/>
        </authorList>
    </citation>
    <scope>NUCLEOTIDE SEQUENCE [LARGE SCALE GENOMIC DNA]</scope>
    <source>
        <strain evidence="7 8">DSM 11254</strain>
    </source>
</reference>
<feature type="transmembrane region" description="Helical" evidence="6">
    <location>
        <begin position="233"/>
        <end position="257"/>
    </location>
</feature>
<sequence length="311" mass="32441">MGDLKLVNEIVNFLSADLRTALPLLLAATGLIFTERAGIVNIGVEGMMLVGSLAGVAGSYFLGNAWLGVLVAVLAGGILGLFFAYLVVTARADQVVIGTAFNILGLGLTTSFARVIFGVNTAPPQIDSFKPVAVPVLSKIPILGPVLFNHSELVYLGLVLVPVVHFILFRTTLGLKIRAVGEHPRAADTVGINVFHVRYGACIVGGMLAGLAGSYLSLSLLNFFTENMTAGRGFIALAAVIFGKWTPLGTLGAALLFGAGDALQYRLQAANSGIPYQLLLMIPYVLTIAALAGFVGRAVAPAASGQPYEKE</sequence>
<evidence type="ECO:0000256" key="6">
    <source>
        <dbReference type="SAM" id="Phobius"/>
    </source>
</evidence>
<dbReference type="RefSeq" id="WP_156271635.1">
    <property type="nucleotide sequence ID" value="NZ_CP046244.1"/>
</dbReference>
<feature type="transmembrane region" description="Helical" evidence="6">
    <location>
        <begin position="69"/>
        <end position="88"/>
    </location>
</feature>
<feature type="transmembrane region" description="Helical" evidence="6">
    <location>
        <begin position="278"/>
        <end position="300"/>
    </location>
</feature>
<evidence type="ECO:0000313" key="7">
    <source>
        <dbReference type="EMBL" id="QGP91227.1"/>
    </source>
</evidence>
<dbReference type="AlphaFoldDB" id="A0A6I5ZNP7"/>